<dbReference type="EMBL" id="LUKD01000001">
    <property type="protein sequence ID" value="KYG68005.1"/>
    <property type="molecule type" value="Genomic_DNA"/>
</dbReference>
<reference evidence="3 4" key="1">
    <citation type="submission" date="2016-03" db="EMBL/GenBank/DDBJ databases">
        <authorList>
            <person name="Ploux O."/>
        </authorList>
    </citation>
    <scope>NUCLEOTIDE SEQUENCE [LARGE SCALE GENOMIC DNA]</scope>
    <source>
        <strain evidence="3 4">EC13</strain>
    </source>
</reference>
<sequence>MKRDHALVIGAGIAGLAAAQVLSEHFKKVTVLEKDPSIGSNNARSGVPQGRHLHVLLKRGHKILRQLFPKIEKDFEDCPYIDWSHDTAWENRDGLFPHYPSLIRTEAMSRPRLESHMHFHVSQKSRIVFHKAEVEEIFVEQNTVKRVRCKNNLLFTADLVVIAGGAFFPLKRLLPTLSLEAFTKKTSINITYRSVQFTKASLKFQDFKQYYYQLSPPTDTRGAVIAPIENGRYVATLIEYSSSLKGKADFEDFMKRALLVPGKHCFSLLKDGQALGEPAYFHKSHMHLRRLHKVVGFPVNLVVVGDAFCSLNPVFGQGMTVALEQALLLKKMLSQKYFTSRKFHSDAEALLRVPYLLSKLGSQTHPSFTKRYLENYLHRCQESSKLHLRFLKTLHLEGSVLDLLDFTSFIKTLLGRHS</sequence>
<dbReference type="PANTHER" id="PTHR43747:SF5">
    <property type="entry name" value="FAD-BINDING DOMAIN-CONTAINING PROTEIN"/>
    <property type="match status" value="1"/>
</dbReference>
<evidence type="ECO:0000256" key="1">
    <source>
        <dbReference type="ARBA" id="ARBA00023002"/>
    </source>
</evidence>
<dbReference type="GO" id="GO:0004506">
    <property type="term" value="F:squalene monooxygenase activity"/>
    <property type="evidence" value="ECO:0007669"/>
    <property type="project" value="InterPro"/>
</dbReference>
<dbReference type="InterPro" id="IPR013698">
    <property type="entry name" value="Squalene_epoxidase"/>
</dbReference>
<dbReference type="OrthoDB" id="9790035at2"/>
<evidence type="ECO:0000313" key="3">
    <source>
        <dbReference type="EMBL" id="KYG68005.1"/>
    </source>
</evidence>
<dbReference type="GO" id="GO:0016020">
    <property type="term" value="C:membrane"/>
    <property type="evidence" value="ECO:0007669"/>
    <property type="project" value="InterPro"/>
</dbReference>
<dbReference type="GO" id="GO:0050660">
    <property type="term" value="F:flavin adenine dinucleotide binding"/>
    <property type="evidence" value="ECO:0007669"/>
    <property type="project" value="InterPro"/>
</dbReference>
<name>A0A162GF96_BDEBC</name>
<dbReference type="InterPro" id="IPR036188">
    <property type="entry name" value="FAD/NAD-bd_sf"/>
</dbReference>
<dbReference type="Pfam" id="PF08491">
    <property type="entry name" value="SE"/>
    <property type="match status" value="1"/>
</dbReference>
<dbReference type="AlphaFoldDB" id="A0A162GF96"/>
<dbReference type="Proteomes" id="UP000075799">
    <property type="component" value="Unassembled WGS sequence"/>
</dbReference>
<keyword evidence="1" id="KW-0560">Oxidoreductase</keyword>
<protein>
    <recommendedName>
        <fullName evidence="2">Squalene epoxidase domain-containing protein</fullName>
    </recommendedName>
</protein>
<proteinExistence type="predicted"/>
<evidence type="ECO:0000259" key="2">
    <source>
        <dbReference type="Pfam" id="PF08491"/>
    </source>
</evidence>
<dbReference type="Gene3D" id="3.50.50.60">
    <property type="entry name" value="FAD/NAD(P)-binding domain"/>
    <property type="match status" value="1"/>
</dbReference>
<dbReference type="Pfam" id="PF13450">
    <property type="entry name" value="NAD_binding_8"/>
    <property type="match status" value="1"/>
</dbReference>
<comment type="caution">
    <text evidence="3">The sequence shown here is derived from an EMBL/GenBank/DDBJ whole genome shotgun (WGS) entry which is preliminary data.</text>
</comment>
<dbReference type="InterPro" id="IPR050816">
    <property type="entry name" value="Flavin-dep_Halogenase_NPB"/>
</dbReference>
<evidence type="ECO:0000313" key="4">
    <source>
        <dbReference type="Proteomes" id="UP000075799"/>
    </source>
</evidence>
<accession>A0A162GF96</accession>
<organism evidence="3 4">
    <name type="scientific">Bdellovibrio bacteriovorus</name>
    <dbReference type="NCBI Taxonomy" id="959"/>
    <lineage>
        <taxon>Bacteria</taxon>
        <taxon>Pseudomonadati</taxon>
        <taxon>Bdellovibrionota</taxon>
        <taxon>Bdellovibrionia</taxon>
        <taxon>Bdellovibrionales</taxon>
        <taxon>Pseudobdellovibrionaceae</taxon>
        <taxon>Bdellovibrio</taxon>
    </lineage>
</organism>
<gene>
    <name evidence="3" type="ORF">AZI87_01665</name>
</gene>
<dbReference type="RefSeq" id="WP_063204709.1">
    <property type="nucleotide sequence ID" value="NZ_LUKD01000001.1"/>
</dbReference>
<dbReference type="PANTHER" id="PTHR43747">
    <property type="entry name" value="FAD-BINDING PROTEIN"/>
    <property type="match status" value="1"/>
</dbReference>
<feature type="domain" description="Squalene epoxidase" evidence="2">
    <location>
        <begin position="301"/>
        <end position="336"/>
    </location>
</feature>
<dbReference type="SUPFAM" id="SSF51905">
    <property type="entry name" value="FAD/NAD(P)-binding domain"/>
    <property type="match status" value="1"/>
</dbReference>